<dbReference type="GO" id="GO:0005846">
    <property type="term" value="C:nuclear cap binding complex"/>
    <property type="evidence" value="ECO:0007669"/>
    <property type="project" value="InterPro"/>
</dbReference>
<proteinExistence type="predicted"/>
<evidence type="ECO:0000259" key="2">
    <source>
        <dbReference type="Pfam" id="PF19043"/>
    </source>
</evidence>
<reference evidence="5 6" key="1">
    <citation type="submission" date="2015-07" db="EMBL/GenBank/DDBJ databases">
        <title>High-quality genome of monoxenous trypanosomatid Leptomonas pyrrhocoris.</title>
        <authorList>
            <person name="Flegontov P."/>
            <person name="Butenko A."/>
            <person name="Firsov S."/>
            <person name="Vlcek C."/>
            <person name="Logacheva M.D."/>
            <person name="Field M."/>
            <person name="Filatov D."/>
            <person name="Flegontova O."/>
            <person name="Gerasimov E."/>
            <person name="Jackson A.P."/>
            <person name="Kelly S."/>
            <person name="Opperdoes F."/>
            <person name="O'Reilly A."/>
            <person name="Votypka J."/>
            <person name="Yurchenko V."/>
            <person name="Lukes J."/>
        </authorList>
    </citation>
    <scope>NUCLEOTIDE SEQUENCE [LARGE SCALE GENOMIC DNA]</scope>
    <source>
        <strain evidence="5">H10</strain>
    </source>
</reference>
<gene>
    <name evidence="5" type="ORF">ABB37_05388</name>
</gene>
<comment type="caution">
    <text evidence="5">The sequence shown here is derived from an EMBL/GenBank/DDBJ whole genome shotgun (WGS) entry which is preliminary data.</text>
</comment>
<dbReference type="InterPro" id="IPR048322">
    <property type="entry name" value="CBP66_2nd"/>
</dbReference>
<dbReference type="OrthoDB" id="277260at2759"/>
<dbReference type="EMBL" id="LGTL01000010">
    <property type="protein sequence ID" value="KPA79581.1"/>
    <property type="molecule type" value="Genomic_DNA"/>
</dbReference>
<evidence type="ECO:0000256" key="1">
    <source>
        <dbReference type="SAM" id="MobiDB-lite"/>
    </source>
</evidence>
<feature type="compositionally biased region" description="Acidic residues" evidence="1">
    <location>
        <begin position="496"/>
        <end position="505"/>
    </location>
</feature>
<sequence length="679" mass="73752">MRSFVFISDIPDFLLQPIYKSEGKEGGGGGADGSTKQALTASKFDLRYERLRRLLVEYSTGVMLVMHLETKGYALALYASEGEALAACKADITPEQPGQRFRPLRLRILEREKPRPPEPVYNPYLNVEGTEVRKVDLADTRGLELVYRGRALAKWCPRTLAGEDCHFGIACLKLHKSAVQRTVRKRPRIDEEDAAAHLSAEQQQTVQRLLACVKDARAALAPVSLELKGCIYVPVTEAEMEAIFGSQTDSTTGNHSSSVHQETMYQTVLQRVEAAMASASSASSAGVSYFPRLSCPGGAPSDWAMESEEGRRALQRDCPLPANGAPTPLERDLYIQKLWYHMNQLHRCRTAPEVMRRLRGSRRVRDALRRRVSDKHAAASHFLPSHPHANAALASPSEAAAAPLYICLQPWLYLPTVGCEVSAFVERGGRRVRGVVQRYGQLRLMTSAALLATSTSSRTRTRGEEEKEGRKGAEAGRSPNAEPTSPQQREGRGDDADGDAADDSGDVDALLSRYAVLDSGNDSLAEASLAKELRAFQRCIAAAVNELRRHLQQHPSSTGGEGAAWCVHLAVLPLPPSTSMSSSSSLQSAPVTDPAGVAASSSPAAPSVVLLSCSAYQRALEECPMYSALAPSTSSSAAAEAADAPRPGQVEVTWNTQRHPYIPLFSREVLEKLRADATE</sequence>
<dbReference type="Proteomes" id="UP000037923">
    <property type="component" value="Unassembled WGS sequence"/>
</dbReference>
<feature type="domain" description="Nuclear cap-binding complex subunit CBP66 C-terminal" evidence="2">
    <location>
        <begin position="196"/>
        <end position="676"/>
    </location>
</feature>
<dbReference type="OMA" id="PWDWSLH"/>
<name>A0A0N0DV58_LEPPY</name>
<feature type="region of interest" description="Disordered" evidence="1">
    <location>
        <begin position="451"/>
        <end position="505"/>
    </location>
</feature>
<feature type="domain" description="Nuclear cap binding complex subunit CBP66 N-terminal" evidence="3">
    <location>
        <begin position="2"/>
        <end position="108"/>
    </location>
</feature>
<dbReference type="InterPro" id="IPR048321">
    <property type="entry name" value="CBP66_1st"/>
</dbReference>
<evidence type="ECO:0000313" key="5">
    <source>
        <dbReference type="EMBL" id="KPA79581.1"/>
    </source>
</evidence>
<feature type="compositionally biased region" description="Basic and acidic residues" evidence="1">
    <location>
        <begin position="461"/>
        <end position="474"/>
    </location>
</feature>
<dbReference type="Pfam" id="PF20991">
    <property type="entry name" value="CBP66_1st"/>
    <property type="match status" value="1"/>
</dbReference>
<dbReference type="VEuPathDB" id="TriTrypDB:LpyrH10_10_1570"/>
<evidence type="ECO:0000313" key="6">
    <source>
        <dbReference type="Proteomes" id="UP000037923"/>
    </source>
</evidence>
<dbReference type="Pfam" id="PF19043">
    <property type="entry name" value="CBP66"/>
    <property type="match status" value="1"/>
</dbReference>
<dbReference type="Pfam" id="PF20992">
    <property type="entry name" value="CBP66_2nd"/>
    <property type="match status" value="1"/>
</dbReference>
<organism evidence="5 6">
    <name type="scientific">Leptomonas pyrrhocoris</name>
    <name type="common">Firebug parasite</name>
    <dbReference type="NCBI Taxonomy" id="157538"/>
    <lineage>
        <taxon>Eukaryota</taxon>
        <taxon>Discoba</taxon>
        <taxon>Euglenozoa</taxon>
        <taxon>Kinetoplastea</taxon>
        <taxon>Metakinetoplastina</taxon>
        <taxon>Trypanosomatida</taxon>
        <taxon>Trypanosomatidae</taxon>
        <taxon>Leishmaniinae</taxon>
        <taxon>Leptomonas</taxon>
    </lineage>
</organism>
<evidence type="ECO:0000259" key="4">
    <source>
        <dbReference type="Pfam" id="PF20992"/>
    </source>
</evidence>
<protein>
    <submittedName>
        <fullName evidence="5">Uncharacterized protein</fullName>
    </submittedName>
</protein>
<dbReference type="GeneID" id="26905678"/>
<feature type="region of interest" description="Disordered" evidence="1">
    <location>
        <begin position="577"/>
        <end position="601"/>
    </location>
</feature>
<dbReference type="RefSeq" id="XP_015658020.1">
    <property type="nucleotide sequence ID" value="XM_015803378.1"/>
</dbReference>
<dbReference type="AlphaFoldDB" id="A0A0N0DV58"/>
<evidence type="ECO:0000259" key="3">
    <source>
        <dbReference type="Pfam" id="PF20991"/>
    </source>
</evidence>
<accession>A0A0N0DV58</accession>
<keyword evidence="6" id="KW-1185">Reference proteome</keyword>
<feature type="domain" description="Nuclear cap binding complex subunit CBP66 second" evidence="4">
    <location>
        <begin position="113"/>
        <end position="190"/>
    </location>
</feature>
<dbReference type="InterPro" id="IPR043965">
    <property type="entry name" value="CBP66_C"/>
</dbReference>